<comment type="similarity">
    <text evidence="2">Belongs to the FliH family.</text>
</comment>
<keyword evidence="3" id="KW-0813">Transport</keyword>
<dbReference type="InterPro" id="IPR018035">
    <property type="entry name" value="Flagellar_FliH/T3SS_HrpE"/>
</dbReference>
<evidence type="ECO:0000256" key="2">
    <source>
        <dbReference type="ARBA" id="ARBA00006602"/>
    </source>
</evidence>
<sequence>MSRIIKSEESVLEDFRVNLYEQKRMEEIHEDEDTSKEEEYRKKYELISKEKKQILEHARLQANQTASRVLEEAYAQRDKIVNTAETEAERLKKAAEEEGFAEGMTNSRIYLNDTLAGLNEELEKLKKEQEAAFEKLNRDILLIAMNMAEKILKKQLDEDPLAMESLVESVLKEEKGKKQITIHLSGRAYKLAEELEKKLDSIREQSKSQIKIKKEDIPYSDLRVETEDGILDASIPVQLRNLKEFLSEYMEKE</sequence>
<dbReference type="Proteomes" id="UP001300871">
    <property type="component" value="Unassembled WGS sequence"/>
</dbReference>
<comment type="caution">
    <text evidence="9">The sequence shown here is derived from an EMBL/GenBank/DDBJ whole genome shotgun (WGS) entry which is preliminary data.</text>
</comment>
<evidence type="ECO:0000313" key="9">
    <source>
        <dbReference type="EMBL" id="MDB1998636.1"/>
    </source>
</evidence>
<keyword evidence="6" id="KW-1006">Bacterial flagellum protein export</keyword>
<dbReference type="PANTHER" id="PTHR34982:SF1">
    <property type="entry name" value="FLAGELLAR ASSEMBLY PROTEIN FLIH"/>
    <property type="match status" value="1"/>
</dbReference>
<dbReference type="GO" id="GO:0015031">
    <property type="term" value="P:protein transport"/>
    <property type="evidence" value="ECO:0007669"/>
    <property type="project" value="UniProtKB-KW"/>
</dbReference>
<dbReference type="Pfam" id="PF02108">
    <property type="entry name" value="FliH"/>
    <property type="match status" value="1"/>
</dbReference>
<feature type="coiled-coil region" evidence="7">
    <location>
        <begin position="185"/>
        <end position="212"/>
    </location>
</feature>
<dbReference type="GO" id="GO:0044781">
    <property type="term" value="P:bacterial-type flagellum organization"/>
    <property type="evidence" value="ECO:0007669"/>
    <property type="project" value="UniProtKB-KW"/>
</dbReference>
<evidence type="ECO:0000259" key="8">
    <source>
        <dbReference type="Pfam" id="PF02108"/>
    </source>
</evidence>
<name>A0AAW6AMT4_CLOSY</name>
<evidence type="ECO:0000256" key="7">
    <source>
        <dbReference type="SAM" id="Coils"/>
    </source>
</evidence>
<evidence type="ECO:0000256" key="6">
    <source>
        <dbReference type="ARBA" id="ARBA00023225"/>
    </source>
</evidence>
<evidence type="ECO:0000313" key="10">
    <source>
        <dbReference type="Proteomes" id="UP001300871"/>
    </source>
</evidence>
<dbReference type="InterPro" id="IPR051472">
    <property type="entry name" value="T3SS_Stator/FliH"/>
</dbReference>
<keyword evidence="4" id="KW-1005">Bacterial flagellum biogenesis</keyword>
<evidence type="ECO:0000256" key="4">
    <source>
        <dbReference type="ARBA" id="ARBA00022795"/>
    </source>
</evidence>
<organism evidence="9 10">
    <name type="scientific">Clostridium symbiosum</name>
    <name type="common">Bacteroides symbiosus</name>
    <dbReference type="NCBI Taxonomy" id="1512"/>
    <lineage>
        <taxon>Bacteria</taxon>
        <taxon>Bacillati</taxon>
        <taxon>Bacillota</taxon>
        <taxon>Clostridia</taxon>
        <taxon>Lachnospirales</taxon>
        <taxon>Lachnospiraceae</taxon>
        <taxon>Otoolea</taxon>
    </lineage>
</organism>
<evidence type="ECO:0000256" key="3">
    <source>
        <dbReference type="ARBA" id="ARBA00022448"/>
    </source>
</evidence>
<comment type="function">
    <text evidence="1">Needed for flagellar regrowth and assembly.</text>
</comment>
<dbReference type="EMBL" id="JAQLGM010000001">
    <property type="protein sequence ID" value="MDB1998636.1"/>
    <property type="molecule type" value="Genomic_DNA"/>
</dbReference>
<reference evidence="9" key="1">
    <citation type="submission" date="2023-01" db="EMBL/GenBank/DDBJ databases">
        <title>Human gut microbiome strain richness.</title>
        <authorList>
            <person name="Chen-Liaw A."/>
        </authorList>
    </citation>
    <scope>NUCLEOTIDE SEQUENCE</scope>
    <source>
        <strain evidence="9">B1_m1001713B170214d0_201011</strain>
    </source>
</reference>
<dbReference type="GO" id="GO:0005829">
    <property type="term" value="C:cytosol"/>
    <property type="evidence" value="ECO:0007669"/>
    <property type="project" value="TreeGrafter"/>
</dbReference>
<dbReference type="RefSeq" id="WP_257606980.1">
    <property type="nucleotide sequence ID" value="NZ_JANKAG010000005.1"/>
</dbReference>
<dbReference type="PANTHER" id="PTHR34982">
    <property type="entry name" value="YOP PROTEINS TRANSLOCATION PROTEIN L"/>
    <property type="match status" value="1"/>
</dbReference>
<keyword evidence="5" id="KW-0653">Protein transport</keyword>
<feature type="domain" description="Flagellar assembly protein FliH/Type III secretion system HrpE" evidence="8">
    <location>
        <begin position="117"/>
        <end position="241"/>
    </location>
</feature>
<evidence type="ECO:0000256" key="1">
    <source>
        <dbReference type="ARBA" id="ARBA00003041"/>
    </source>
</evidence>
<dbReference type="AlphaFoldDB" id="A0AAW6AMT4"/>
<keyword evidence="7" id="KW-0175">Coiled coil</keyword>
<accession>A0AAW6AMT4</accession>
<protein>
    <submittedName>
        <fullName evidence="9">FliH/SctL family protein</fullName>
    </submittedName>
</protein>
<gene>
    <name evidence="9" type="ORF">PM006_00230</name>
</gene>
<evidence type="ECO:0000256" key="5">
    <source>
        <dbReference type="ARBA" id="ARBA00022927"/>
    </source>
</evidence>
<proteinExistence type="inferred from homology"/>
<feature type="coiled-coil region" evidence="7">
    <location>
        <begin position="108"/>
        <end position="139"/>
    </location>
</feature>